<feature type="domain" description="CCHC-type" evidence="2">
    <location>
        <begin position="162"/>
        <end position="178"/>
    </location>
</feature>
<comment type="caution">
    <text evidence="3">The sequence shown here is derived from an EMBL/GenBank/DDBJ whole genome shotgun (WGS) entry which is preliminary data.</text>
</comment>
<keyword evidence="1" id="KW-0863">Zinc-finger</keyword>
<dbReference type="InterPro" id="IPR001878">
    <property type="entry name" value="Znf_CCHC"/>
</dbReference>
<keyword evidence="4" id="KW-1185">Reference proteome</keyword>
<proteinExistence type="predicted"/>
<dbReference type="InterPro" id="IPR005162">
    <property type="entry name" value="Retrotrans_gag_dom"/>
</dbReference>
<accession>A0A2P4XVL6</accession>
<gene>
    <name evidence="3" type="ORF">PHPALM_14102</name>
</gene>
<dbReference type="Gene3D" id="4.10.60.10">
    <property type="entry name" value="Zinc finger, CCHC-type"/>
    <property type="match status" value="1"/>
</dbReference>
<protein>
    <recommendedName>
        <fullName evidence="2">CCHC-type domain-containing protein</fullName>
    </recommendedName>
</protein>
<dbReference type="AlphaFoldDB" id="A0A2P4XVL6"/>
<dbReference type="Proteomes" id="UP000237271">
    <property type="component" value="Unassembled WGS sequence"/>
</dbReference>
<dbReference type="OrthoDB" id="5563411at2759"/>
<evidence type="ECO:0000313" key="4">
    <source>
        <dbReference type="Proteomes" id="UP000237271"/>
    </source>
</evidence>
<evidence type="ECO:0000256" key="1">
    <source>
        <dbReference type="PROSITE-ProRule" id="PRU00047"/>
    </source>
</evidence>
<organism evidence="3 4">
    <name type="scientific">Phytophthora palmivora</name>
    <dbReference type="NCBI Taxonomy" id="4796"/>
    <lineage>
        <taxon>Eukaryota</taxon>
        <taxon>Sar</taxon>
        <taxon>Stramenopiles</taxon>
        <taxon>Oomycota</taxon>
        <taxon>Peronosporomycetes</taxon>
        <taxon>Peronosporales</taxon>
        <taxon>Peronosporaceae</taxon>
        <taxon>Phytophthora</taxon>
    </lineage>
</organism>
<reference evidence="3 4" key="1">
    <citation type="journal article" date="2017" name="Genome Biol. Evol.">
        <title>Phytophthora megakarya and P. palmivora, closely related causal agents of cacao black pod rot, underwent increases in genome sizes and gene numbers by different mechanisms.</title>
        <authorList>
            <person name="Ali S.S."/>
            <person name="Shao J."/>
            <person name="Lary D.J."/>
            <person name="Kronmiller B."/>
            <person name="Shen D."/>
            <person name="Strem M.D."/>
            <person name="Amoako-Attah I."/>
            <person name="Akrofi A.Y."/>
            <person name="Begoude B.A."/>
            <person name="Ten Hoopen G.M."/>
            <person name="Coulibaly K."/>
            <person name="Kebe B.I."/>
            <person name="Melnick R.L."/>
            <person name="Guiltinan M.J."/>
            <person name="Tyler B.M."/>
            <person name="Meinhardt L.W."/>
            <person name="Bailey B.A."/>
        </authorList>
    </citation>
    <scope>NUCLEOTIDE SEQUENCE [LARGE SCALE GENOMIC DNA]</scope>
    <source>
        <strain evidence="4">sbr112.9</strain>
    </source>
</reference>
<keyword evidence="1" id="KW-0862">Zinc</keyword>
<dbReference type="EMBL" id="NCKW01007841">
    <property type="protein sequence ID" value="POM69597.1"/>
    <property type="molecule type" value="Genomic_DNA"/>
</dbReference>
<dbReference type="PROSITE" id="PS50158">
    <property type="entry name" value="ZF_CCHC"/>
    <property type="match status" value="1"/>
</dbReference>
<evidence type="ECO:0000313" key="3">
    <source>
        <dbReference type="EMBL" id="POM69597.1"/>
    </source>
</evidence>
<dbReference type="GO" id="GO:0008270">
    <property type="term" value="F:zinc ion binding"/>
    <property type="evidence" value="ECO:0007669"/>
    <property type="project" value="UniProtKB-KW"/>
</dbReference>
<dbReference type="InterPro" id="IPR036875">
    <property type="entry name" value="Znf_CCHC_sf"/>
</dbReference>
<dbReference type="GO" id="GO:0003676">
    <property type="term" value="F:nucleic acid binding"/>
    <property type="evidence" value="ECO:0007669"/>
    <property type="project" value="InterPro"/>
</dbReference>
<keyword evidence="1" id="KW-0479">Metal-binding</keyword>
<dbReference type="SUPFAM" id="SSF57756">
    <property type="entry name" value="Retrovirus zinc finger-like domains"/>
    <property type="match status" value="1"/>
</dbReference>
<dbReference type="Pfam" id="PF03732">
    <property type="entry name" value="Retrotrans_gag"/>
    <property type="match status" value="1"/>
</dbReference>
<sequence length="251" mass="29073">MLLWVPENWVPSSIKVSLGSSSLLRNTLDLKSRELWIFATEQYYANKRQLLKADLSDFVTIISSNLGKSVLNWYRVFVAECERVNMHATWSPFKSQLRSRFRPNDFEYGLRERMFRLKQTNSIHDYVSNFLDLMSQTEIATSHNKRFDNKKTKNDDWIKTAKCNDCGEIGHISPQCKQPKRKEANRFMIGSVYAILEVKAKAYVNVDRKHDVSIFIGNGSSLDGVSEELVKRLNLEVNEHELMKVTLGTTK</sequence>
<name>A0A2P4XVL6_9STRA</name>
<evidence type="ECO:0000259" key="2">
    <source>
        <dbReference type="PROSITE" id="PS50158"/>
    </source>
</evidence>